<organism evidence="2 3">
    <name type="scientific">Amantichitinum ursilacus</name>
    <dbReference type="NCBI Taxonomy" id="857265"/>
    <lineage>
        <taxon>Bacteria</taxon>
        <taxon>Pseudomonadati</taxon>
        <taxon>Pseudomonadota</taxon>
        <taxon>Betaproteobacteria</taxon>
        <taxon>Neisseriales</taxon>
        <taxon>Chitinibacteraceae</taxon>
        <taxon>Amantichitinum</taxon>
    </lineage>
</organism>
<keyword evidence="3" id="KW-1185">Reference proteome</keyword>
<dbReference type="PATRIC" id="fig|857265.3.peg.2515"/>
<evidence type="ECO:0000313" key="3">
    <source>
        <dbReference type="Proteomes" id="UP000037939"/>
    </source>
</evidence>
<dbReference type="Pfam" id="PF12697">
    <property type="entry name" value="Abhydrolase_6"/>
    <property type="match status" value="1"/>
</dbReference>
<name>A0A0N0GND1_9NEIS</name>
<dbReference type="Proteomes" id="UP000037939">
    <property type="component" value="Unassembled WGS sequence"/>
</dbReference>
<reference evidence="2 3" key="1">
    <citation type="submission" date="2015-07" db="EMBL/GenBank/DDBJ databases">
        <title>Draft genome sequence of the Amantichitinum ursilacus IGB-41, a new chitin-degrading bacterium.</title>
        <authorList>
            <person name="Kirstahler P."/>
            <person name="Guenther M."/>
            <person name="Grumaz C."/>
            <person name="Rupp S."/>
            <person name="Zibek S."/>
            <person name="Sohn K."/>
        </authorList>
    </citation>
    <scope>NUCLEOTIDE SEQUENCE [LARGE SCALE GENOMIC DNA]</scope>
    <source>
        <strain evidence="2 3">IGB-41</strain>
    </source>
</reference>
<dbReference type="AlphaFoldDB" id="A0A0N0GND1"/>
<dbReference type="InterPro" id="IPR029058">
    <property type="entry name" value="AB_hydrolase_fold"/>
</dbReference>
<proteinExistence type="predicted"/>
<dbReference type="STRING" id="857265.WG78_12195"/>
<keyword evidence="2" id="KW-0378">Hydrolase</keyword>
<accession>A0A0N0GND1</accession>
<dbReference type="InterPro" id="IPR000073">
    <property type="entry name" value="AB_hydrolase_1"/>
</dbReference>
<protein>
    <submittedName>
        <fullName evidence="2">Alpha/beta hydrolase family protein</fullName>
    </submittedName>
</protein>
<dbReference type="EMBL" id="LAQT01000009">
    <property type="protein sequence ID" value="KPC52605.1"/>
    <property type="molecule type" value="Genomic_DNA"/>
</dbReference>
<evidence type="ECO:0000313" key="2">
    <source>
        <dbReference type="EMBL" id="KPC52605.1"/>
    </source>
</evidence>
<gene>
    <name evidence="2" type="ORF">WG78_12195</name>
</gene>
<dbReference type="SUPFAM" id="SSF53474">
    <property type="entry name" value="alpha/beta-Hydrolases"/>
    <property type="match status" value="1"/>
</dbReference>
<evidence type="ECO:0000259" key="1">
    <source>
        <dbReference type="Pfam" id="PF12697"/>
    </source>
</evidence>
<comment type="caution">
    <text evidence="2">The sequence shown here is derived from an EMBL/GenBank/DDBJ whole genome shotgun (WGS) entry which is preliminary data.</text>
</comment>
<dbReference type="RefSeq" id="WP_161805111.1">
    <property type="nucleotide sequence ID" value="NZ_LAQT01000009.1"/>
</dbReference>
<sequence length="597" mass="64645">MAEVKSIAEQYHVLETRYNEDGQPTVTATFTPTADTKRCAMVVKTSVIPVLFVPGIMGSNLNYVDKDGNTQEAWGPPNNIVSGFGQVLNFWAALSAADRAERLNPYSTSVKWDGPVEAVPNTFGDVDDAQGGYTLNGKKLALKRGWGSVHKDSYGAFLVKLQSLLDQMCFETSEEPWKSLLALRPERSAKAGQAESADISPVTPAELDHARDFHYPVYACGYNWIHSNRNSANGYETGPDAGVSALSDQVDRILADVRTHRDKECKQVILVTHSMGGLVARAYAKAHPDKILGIVHGVMPATGAPATYKRVRAGFGGEGGGIEGWGTSKILGPDADRAAPPILNSEGALQLLPWPDYGAGIDAEHIGSNPPLAQWLQVRRKGQTTPIFAPGRDEVLMGANWFSLLPSDIRNEYVGRDSGVIRNKRVTPSDEREMALRRARGITEKPEDDRVALRGRLKRVTLFQSKYAAFYLEGKTYSFYGSDPAQRSWWAHIWEGDFPVGVTAADVSAAVLKNDDGEGKVTITLANGQDVLLQIGAATEPGDGTVPAPSGMGPFIAGVPSFTHSGYDHQNAYIAVNQFGLQSALFGIVKFAQLRKG</sequence>
<dbReference type="GO" id="GO:0016787">
    <property type="term" value="F:hydrolase activity"/>
    <property type="evidence" value="ECO:0007669"/>
    <property type="project" value="UniProtKB-KW"/>
</dbReference>
<feature type="domain" description="AB hydrolase-1" evidence="1">
    <location>
        <begin position="236"/>
        <end position="361"/>
    </location>
</feature>
<dbReference type="Gene3D" id="3.40.50.1820">
    <property type="entry name" value="alpha/beta hydrolase"/>
    <property type="match status" value="1"/>
</dbReference>